<dbReference type="EMBL" id="KB468157">
    <property type="protein sequence ID" value="PCH44577.1"/>
    <property type="molecule type" value="Genomic_DNA"/>
</dbReference>
<evidence type="ECO:0000256" key="10">
    <source>
        <dbReference type="ARBA" id="ARBA00023008"/>
    </source>
</evidence>
<dbReference type="AlphaFoldDB" id="A0A2H3K807"/>
<evidence type="ECO:0000256" key="6">
    <source>
        <dbReference type="ARBA" id="ARBA00022525"/>
    </source>
</evidence>
<dbReference type="PROSITE" id="PS00079">
    <property type="entry name" value="MULTICOPPER_OXIDASE1"/>
    <property type="match status" value="1"/>
</dbReference>
<feature type="chain" id="PRO_5013594835" description="laccase" evidence="14">
    <location>
        <begin position="22"/>
        <end position="521"/>
    </location>
</feature>
<dbReference type="GO" id="GO:0005576">
    <property type="term" value="C:extracellular region"/>
    <property type="evidence" value="ECO:0007669"/>
    <property type="project" value="UniProtKB-SubCell"/>
</dbReference>
<dbReference type="InterPro" id="IPR045087">
    <property type="entry name" value="Cu-oxidase_fam"/>
</dbReference>
<sequence length="521" mass="56610">MAFLRILSTVVALTAPLTALAAIGPITSLDIVNVDINPDGFTRQAVLADGVFPGPIISGNKGDNFQIDVIDNLYNHTMNKTTSIHWHGIFQHRTNWADGPAFVTQCPIAPGDSFLYDFTVPDQAGTFWYHSHEGLQYCDGLRGPFIVYDPNDPHADLYDVDDDSTVITLADWYHLPAVEIQVPSSPDSVLINGLGRQAGDNTSALPVITVEQGKRYRMRLISISCDPYFNFTIDGHNMTIIEADGENTEALPGIDQIQIFAAQRYSFVLDASQPVGNYWIRAVPEFTGNATAGQVPPPTGLAILRYVGAPAEDPDTTSTPSANPLLEQNLHALESPAAPGLPFPGGADVNLLLNFTFDAPLFYVNGYTFIPPTVPVLLQILHGTYTAQELMPKGSVYSLPPNKTVEISMPGGVLGIPHPLHLHGHSFSVVRSAGESGYNYVNPVRRDTVSIGSTQSDNVTIRFDTNNPGPWFLHCHIDFHLAAGFAVVMAEDTYDTPTVDAPPISWDSLCPIYDALPEQDT</sequence>
<comment type="similarity">
    <text evidence="4">Belongs to the multicopper oxidase family.</text>
</comment>
<comment type="cofactor">
    <cofactor evidence="2">
        <name>Cu cation</name>
        <dbReference type="ChEBI" id="CHEBI:23378"/>
    </cofactor>
</comment>
<dbReference type="OrthoDB" id="2121828at2759"/>
<keyword evidence="9" id="KW-0560">Oxidoreductase</keyword>
<evidence type="ECO:0000256" key="8">
    <source>
        <dbReference type="ARBA" id="ARBA00022737"/>
    </source>
</evidence>
<dbReference type="InterPro" id="IPR011707">
    <property type="entry name" value="Cu-oxidase-like_N"/>
</dbReference>
<dbReference type="Pfam" id="PF07731">
    <property type="entry name" value="Cu-oxidase_2"/>
    <property type="match status" value="1"/>
</dbReference>
<name>A0A2H3K807_WOLCO</name>
<dbReference type="CDD" id="cd13856">
    <property type="entry name" value="CuRO_1_Tv-LCC_like"/>
    <property type="match status" value="1"/>
</dbReference>
<evidence type="ECO:0000256" key="7">
    <source>
        <dbReference type="ARBA" id="ARBA00022723"/>
    </source>
</evidence>
<keyword evidence="6" id="KW-0964">Secreted</keyword>
<evidence type="ECO:0000259" key="15">
    <source>
        <dbReference type="Pfam" id="PF00394"/>
    </source>
</evidence>
<evidence type="ECO:0000259" key="16">
    <source>
        <dbReference type="Pfam" id="PF07731"/>
    </source>
</evidence>
<evidence type="ECO:0000256" key="12">
    <source>
        <dbReference type="ARBA" id="ARBA00023180"/>
    </source>
</evidence>
<feature type="domain" description="Plastocyanin-like" evidence="17">
    <location>
        <begin position="33"/>
        <end position="151"/>
    </location>
</feature>
<keyword evidence="13" id="KW-0439">Lignin degradation</keyword>
<evidence type="ECO:0000256" key="14">
    <source>
        <dbReference type="SAM" id="SignalP"/>
    </source>
</evidence>
<dbReference type="CDD" id="cd13903">
    <property type="entry name" value="CuRO_3_Tv-LCC_like"/>
    <property type="match status" value="1"/>
</dbReference>
<dbReference type="STRING" id="742152.A0A2H3K807"/>
<dbReference type="SUPFAM" id="SSF49503">
    <property type="entry name" value="Cupredoxins"/>
    <property type="match status" value="3"/>
</dbReference>
<keyword evidence="14" id="KW-0732">Signal</keyword>
<evidence type="ECO:0000313" key="18">
    <source>
        <dbReference type="EMBL" id="PCH44577.1"/>
    </source>
</evidence>
<keyword evidence="10" id="KW-0186">Copper</keyword>
<dbReference type="Pfam" id="PF00394">
    <property type="entry name" value="Cu-oxidase"/>
    <property type="match status" value="1"/>
</dbReference>
<reference evidence="18 19" key="1">
    <citation type="journal article" date="2012" name="Science">
        <title>The Paleozoic origin of enzymatic lignin decomposition reconstructed from 31 fungal genomes.</title>
        <authorList>
            <person name="Floudas D."/>
            <person name="Binder M."/>
            <person name="Riley R."/>
            <person name="Barry K."/>
            <person name="Blanchette R.A."/>
            <person name="Henrissat B."/>
            <person name="Martinez A.T."/>
            <person name="Otillar R."/>
            <person name="Spatafora J.W."/>
            <person name="Yadav J.S."/>
            <person name="Aerts A."/>
            <person name="Benoit I."/>
            <person name="Boyd A."/>
            <person name="Carlson A."/>
            <person name="Copeland A."/>
            <person name="Coutinho P.M."/>
            <person name="de Vries R.P."/>
            <person name="Ferreira P."/>
            <person name="Findley K."/>
            <person name="Foster B."/>
            <person name="Gaskell J."/>
            <person name="Glotzer D."/>
            <person name="Gorecki P."/>
            <person name="Heitman J."/>
            <person name="Hesse C."/>
            <person name="Hori C."/>
            <person name="Igarashi K."/>
            <person name="Jurgens J.A."/>
            <person name="Kallen N."/>
            <person name="Kersten P."/>
            <person name="Kohler A."/>
            <person name="Kuees U."/>
            <person name="Kumar T.K.A."/>
            <person name="Kuo A."/>
            <person name="LaButti K."/>
            <person name="Larrondo L.F."/>
            <person name="Lindquist E."/>
            <person name="Ling A."/>
            <person name="Lombard V."/>
            <person name="Lucas S."/>
            <person name="Lundell T."/>
            <person name="Martin R."/>
            <person name="McLaughlin D.J."/>
            <person name="Morgenstern I."/>
            <person name="Morin E."/>
            <person name="Murat C."/>
            <person name="Nagy L.G."/>
            <person name="Nolan M."/>
            <person name="Ohm R.A."/>
            <person name="Patyshakuliyeva A."/>
            <person name="Rokas A."/>
            <person name="Ruiz-Duenas F.J."/>
            <person name="Sabat G."/>
            <person name="Salamov A."/>
            <person name="Samejima M."/>
            <person name="Schmutz J."/>
            <person name="Slot J.C."/>
            <person name="St John F."/>
            <person name="Stenlid J."/>
            <person name="Sun H."/>
            <person name="Sun S."/>
            <person name="Syed K."/>
            <person name="Tsang A."/>
            <person name="Wiebenga A."/>
            <person name="Young D."/>
            <person name="Pisabarro A."/>
            <person name="Eastwood D.C."/>
            <person name="Martin F."/>
            <person name="Cullen D."/>
            <person name="Grigoriev I.V."/>
            <person name="Hibbett D.S."/>
        </authorList>
    </citation>
    <scope>NUCLEOTIDE SEQUENCE [LARGE SCALE GENOMIC DNA]</scope>
    <source>
        <strain evidence="18 19">MD-104</strain>
    </source>
</reference>
<evidence type="ECO:0000256" key="11">
    <source>
        <dbReference type="ARBA" id="ARBA00023157"/>
    </source>
</evidence>
<accession>A0A2H3K807</accession>
<keyword evidence="8" id="KW-0677">Repeat</keyword>
<dbReference type="Proteomes" id="UP000218811">
    <property type="component" value="Unassembled WGS sequence"/>
</dbReference>
<evidence type="ECO:0000256" key="5">
    <source>
        <dbReference type="ARBA" id="ARBA00012297"/>
    </source>
</evidence>
<comment type="subcellular location">
    <subcellularLocation>
        <location evidence="3">Secreted</location>
    </subcellularLocation>
</comment>
<dbReference type="Pfam" id="PF07732">
    <property type="entry name" value="Cu-oxidase_3"/>
    <property type="match status" value="1"/>
</dbReference>
<evidence type="ECO:0000256" key="4">
    <source>
        <dbReference type="ARBA" id="ARBA00010609"/>
    </source>
</evidence>
<dbReference type="EC" id="1.10.3.2" evidence="5"/>
<dbReference type="InterPro" id="IPR008972">
    <property type="entry name" value="Cupredoxin"/>
</dbReference>
<comment type="catalytic activity">
    <reaction evidence="1">
        <text>4 hydroquinone + O2 = 4 benzosemiquinone + 2 H2O</text>
        <dbReference type="Rhea" id="RHEA:11276"/>
        <dbReference type="ChEBI" id="CHEBI:15377"/>
        <dbReference type="ChEBI" id="CHEBI:15379"/>
        <dbReference type="ChEBI" id="CHEBI:17594"/>
        <dbReference type="ChEBI" id="CHEBI:17977"/>
        <dbReference type="EC" id="1.10.3.2"/>
    </reaction>
</comment>
<dbReference type="GO" id="GO:0005507">
    <property type="term" value="F:copper ion binding"/>
    <property type="evidence" value="ECO:0007669"/>
    <property type="project" value="InterPro"/>
</dbReference>
<dbReference type="PANTHER" id="PTHR11709">
    <property type="entry name" value="MULTI-COPPER OXIDASE"/>
    <property type="match status" value="1"/>
</dbReference>
<feature type="domain" description="Plastocyanin-like" evidence="16">
    <location>
        <begin position="370"/>
        <end position="492"/>
    </location>
</feature>
<dbReference type="InterPro" id="IPR011706">
    <property type="entry name" value="Cu-oxidase_C"/>
</dbReference>
<dbReference type="InterPro" id="IPR001117">
    <property type="entry name" value="Cu-oxidase_2nd"/>
</dbReference>
<proteinExistence type="inferred from homology"/>
<evidence type="ECO:0000256" key="9">
    <source>
        <dbReference type="ARBA" id="ARBA00023002"/>
    </source>
</evidence>
<keyword evidence="12" id="KW-0325">Glycoprotein</keyword>
<protein>
    <recommendedName>
        <fullName evidence="5">laccase</fullName>
        <ecNumber evidence="5">1.10.3.2</ecNumber>
    </recommendedName>
</protein>
<evidence type="ECO:0000256" key="2">
    <source>
        <dbReference type="ARBA" id="ARBA00001935"/>
    </source>
</evidence>
<dbReference type="FunFam" id="2.60.40.420:FF:000045">
    <property type="entry name" value="Laccase 2"/>
    <property type="match status" value="1"/>
</dbReference>
<dbReference type="GO" id="GO:0052716">
    <property type="term" value="F:hydroquinone:oxygen oxidoreductase activity"/>
    <property type="evidence" value="ECO:0007669"/>
    <property type="project" value="UniProtKB-EC"/>
</dbReference>
<evidence type="ECO:0000256" key="3">
    <source>
        <dbReference type="ARBA" id="ARBA00004613"/>
    </source>
</evidence>
<keyword evidence="11" id="KW-1015">Disulfide bond</keyword>
<dbReference type="FunFam" id="2.60.40.420:FF:000125">
    <property type="entry name" value="Laccase 2"/>
    <property type="match status" value="1"/>
</dbReference>
<gene>
    <name evidence="18" type="primary">Wclcc1</name>
    <name evidence="18" type="ORF">WOLCODRAFT_177547</name>
</gene>
<dbReference type="Gene3D" id="2.60.40.420">
    <property type="entry name" value="Cupredoxins - blue copper proteins"/>
    <property type="match status" value="3"/>
</dbReference>
<organism evidence="18 19">
    <name type="scientific">Wolfiporia cocos (strain MD-104)</name>
    <name type="common">Brown rot fungus</name>
    <dbReference type="NCBI Taxonomy" id="742152"/>
    <lineage>
        <taxon>Eukaryota</taxon>
        <taxon>Fungi</taxon>
        <taxon>Dikarya</taxon>
        <taxon>Basidiomycota</taxon>
        <taxon>Agaricomycotina</taxon>
        <taxon>Agaricomycetes</taxon>
        <taxon>Polyporales</taxon>
        <taxon>Phaeolaceae</taxon>
        <taxon>Wolfiporia</taxon>
    </lineage>
</organism>
<keyword evidence="7" id="KW-0479">Metal-binding</keyword>
<dbReference type="GO" id="GO:0046274">
    <property type="term" value="P:lignin catabolic process"/>
    <property type="evidence" value="ECO:0007669"/>
    <property type="project" value="UniProtKB-KW"/>
</dbReference>
<evidence type="ECO:0000256" key="1">
    <source>
        <dbReference type="ARBA" id="ARBA00000349"/>
    </source>
</evidence>
<feature type="domain" description="Plastocyanin-like" evidence="15">
    <location>
        <begin position="164"/>
        <end position="309"/>
    </location>
</feature>
<evidence type="ECO:0000313" key="19">
    <source>
        <dbReference type="Proteomes" id="UP000218811"/>
    </source>
</evidence>
<keyword evidence="19" id="KW-1185">Reference proteome</keyword>
<dbReference type="PANTHER" id="PTHR11709:SF511">
    <property type="entry name" value="LACCASE"/>
    <property type="match status" value="1"/>
</dbReference>
<feature type="signal peptide" evidence="14">
    <location>
        <begin position="1"/>
        <end position="21"/>
    </location>
</feature>
<dbReference type="InterPro" id="IPR033138">
    <property type="entry name" value="Cu_oxidase_CS"/>
</dbReference>
<dbReference type="SMR" id="A0A2H3K807"/>
<evidence type="ECO:0000259" key="17">
    <source>
        <dbReference type="Pfam" id="PF07732"/>
    </source>
</evidence>
<evidence type="ECO:0000256" key="13">
    <source>
        <dbReference type="ARBA" id="ARBA00023185"/>
    </source>
</evidence>